<proteinExistence type="inferred from homology"/>
<comment type="similarity">
    <text evidence="1">Belongs to the universal ribosomal protein uS4 family.</text>
</comment>
<dbReference type="GO" id="GO:0019843">
    <property type="term" value="F:rRNA binding"/>
    <property type="evidence" value="ECO:0007669"/>
    <property type="project" value="UniProtKB-KW"/>
</dbReference>
<evidence type="ECO:0000256" key="2">
    <source>
        <dbReference type="ARBA" id="ARBA00022730"/>
    </source>
</evidence>
<dbReference type="Gene3D" id="1.10.1050.10">
    <property type="entry name" value="Ribosomal Protein S4 Delta 41, Chain A, domain 1"/>
    <property type="match status" value="1"/>
</dbReference>
<dbReference type="CDD" id="cd00165">
    <property type="entry name" value="S4"/>
    <property type="match status" value="1"/>
</dbReference>
<dbReference type="RefSeq" id="YP_009163717.1">
    <property type="nucleotide sequence ID" value="NC_027747.1"/>
</dbReference>
<dbReference type="PANTHER" id="PTHR11831:SF4">
    <property type="entry name" value="SMALL RIBOSOMAL SUBUNIT PROTEIN US4M"/>
    <property type="match status" value="1"/>
</dbReference>
<sequence length="240" mass="29011">MSLKNRRYKPYFKSFAKLRENITGNPKLLKFKKKKWRALVNRLSKVQRRRSYRRRNFHHVSHHISRNAKPLKISFRVRTSAKKKLNIFYGKFTEKKLKSFFKLAFFDSKTKHKGRRKEDLLIVNLESRLDSILFRSHFFQSFRQTRQYITHGGVYVNERLELSANYKVQPGDVIEISKEKQELVRKNILSSKFFPFPPRYLEIDFTTLTIVVVEEINVFKVPFLFPFWLNLKTIFAHYQL</sequence>
<dbReference type="SUPFAM" id="SSF55174">
    <property type="entry name" value="Alpha-L RNA-binding motif"/>
    <property type="match status" value="1"/>
</dbReference>
<dbReference type="PROSITE" id="PS50889">
    <property type="entry name" value="S4"/>
    <property type="match status" value="1"/>
</dbReference>
<feature type="domain" description="RNA-binding S4" evidence="7">
    <location>
        <begin position="127"/>
        <end position="189"/>
    </location>
</feature>
<dbReference type="GO" id="GO:0003735">
    <property type="term" value="F:structural constituent of ribosome"/>
    <property type="evidence" value="ECO:0007669"/>
    <property type="project" value="TreeGrafter"/>
</dbReference>
<dbReference type="SMART" id="SM00363">
    <property type="entry name" value="S4"/>
    <property type="match status" value="1"/>
</dbReference>
<dbReference type="GO" id="GO:0042274">
    <property type="term" value="P:ribosomal small subunit biogenesis"/>
    <property type="evidence" value="ECO:0007669"/>
    <property type="project" value="TreeGrafter"/>
</dbReference>
<dbReference type="Pfam" id="PF01479">
    <property type="entry name" value="S4"/>
    <property type="match status" value="1"/>
</dbReference>
<name>A0A0K2RWF1_9STRA</name>
<evidence type="ECO:0000256" key="4">
    <source>
        <dbReference type="ARBA" id="ARBA00022980"/>
    </source>
</evidence>
<keyword evidence="5" id="KW-0687">Ribonucleoprotein</keyword>
<keyword evidence="2" id="KW-0699">rRNA-binding</keyword>
<keyword evidence="3 6" id="KW-0694">RNA-binding</keyword>
<dbReference type="AlphaFoldDB" id="A0A0K2RWF1"/>
<dbReference type="InterPro" id="IPR002942">
    <property type="entry name" value="S4_RNA-bd"/>
</dbReference>
<evidence type="ECO:0000256" key="5">
    <source>
        <dbReference type="ARBA" id="ARBA00023274"/>
    </source>
</evidence>
<evidence type="ECO:0000256" key="3">
    <source>
        <dbReference type="ARBA" id="ARBA00022884"/>
    </source>
</evidence>
<geneLocation type="mitochondrion" evidence="8"/>
<evidence type="ECO:0000259" key="7">
    <source>
        <dbReference type="SMART" id="SM00363"/>
    </source>
</evidence>
<evidence type="ECO:0000256" key="6">
    <source>
        <dbReference type="PROSITE-ProRule" id="PRU00182"/>
    </source>
</evidence>
<dbReference type="InterPro" id="IPR036986">
    <property type="entry name" value="S4_RNA-bd_sf"/>
</dbReference>
<evidence type="ECO:0000313" key="8">
    <source>
        <dbReference type="EMBL" id="BAS19171.1"/>
    </source>
</evidence>
<dbReference type="EMBL" id="AP014626">
    <property type="protein sequence ID" value="BAS19171.1"/>
    <property type="molecule type" value="Genomic_DNA"/>
</dbReference>
<evidence type="ECO:0000256" key="1">
    <source>
        <dbReference type="ARBA" id="ARBA00007465"/>
    </source>
</evidence>
<dbReference type="PANTHER" id="PTHR11831">
    <property type="entry name" value="30S 40S RIBOSOMAL PROTEIN"/>
    <property type="match status" value="1"/>
</dbReference>
<dbReference type="GO" id="GO:0015935">
    <property type="term" value="C:small ribosomal subunit"/>
    <property type="evidence" value="ECO:0007669"/>
    <property type="project" value="TreeGrafter"/>
</dbReference>
<reference evidence="8" key="1">
    <citation type="journal article" date="2016" name="Curr. Genet.">
        <title>Sequencing and analysis of the complete organellar genomes of Parmales, a closely related group to Bacillariophyta (diatoms).</title>
        <authorList>
            <person name="Tajima N."/>
            <person name="Saitoh K."/>
            <person name="Sato S."/>
            <person name="Maruyama F."/>
            <person name="Ichinomiya M."/>
            <person name="Yoshikawa S."/>
            <person name="Kurokawa K."/>
            <person name="Ohta H."/>
            <person name="Tabata S."/>
            <person name="Kuwata A."/>
            <person name="Sato N."/>
        </authorList>
    </citation>
    <scope>NUCLEOTIDE SEQUENCE</scope>
</reference>
<keyword evidence="4 8" id="KW-0689">Ribosomal protein</keyword>
<organism evidence="8">
    <name type="scientific">Triparma laevis</name>
    <dbReference type="NCBI Taxonomy" id="1534972"/>
    <lineage>
        <taxon>Eukaryota</taxon>
        <taxon>Sar</taxon>
        <taxon>Stramenopiles</taxon>
        <taxon>Ochrophyta</taxon>
        <taxon>Bolidophyceae</taxon>
        <taxon>Parmales</taxon>
        <taxon>Triparmaceae</taxon>
        <taxon>Triparma</taxon>
    </lineage>
</organism>
<gene>
    <name evidence="8" type="primary">rps4</name>
</gene>
<protein>
    <submittedName>
        <fullName evidence="8">Ribosomal protein S4</fullName>
    </submittedName>
</protein>
<dbReference type="Gene3D" id="3.10.290.10">
    <property type="entry name" value="RNA-binding S4 domain"/>
    <property type="match status" value="1"/>
</dbReference>
<accession>A0A0K2RWF1</accession>
<dbReference type="InterPro" id="IPR022801">
    <property type="entry name" value="Ribosomal_uS4"/>
</dbReference>
<dbReference type="GeneID" id="25398358"/>
<keyword evidence="8" id="KW-0496">Mitochondrion</keyword>